<evidence type="ECO:0000313" key="3">
    <source>
        <dbReference type="Proteomes" id="UP001606305"/>
    </source>
</evidence>
<comment type="caution">
    <text evidence="2">The sequence shown here is derived from an EMBL/GenBank/DDBJ whole genome shotgun (WGS) entry which is preliminary data.</text>
</comment>
<dbReference type="Pfam" id="PF18143">
    <property type="entry name" value="HAD_SAK_2"/>
    <property type="match status" value="1"/>
</dbReference>
<dbReference type="EMBL" id="JBIGIA010000032">
    <property type="protein sequence ID" value="MFG6459801.1"/>
    <property type="molecule type" value="Genomic_DNA"/>
</dbReference>
<reference evidence="2 3" key="1">
    <citation type="submission" date="2024-09" db="EMBL/GenBank/DDBJ databases">
        <title>Novel species of the genus Pelomonas and Roseateles isolated from streams.</title>
        <authorList>
            <person name="Lu H."/>
        </authorList>
    </citation>
    <scope>NUCLEOTIDE SEQUENCE [LARGE SCALE GENOMIC DNA]</scope>
    <source>
        <strain evidence="2 3">BYS96W</strain>
    </source>
</reference>
<dbReference type="InterPro" id="IPR036412">
    <property type="entry name" value="HAD-like_sf"/>
</dbReference>
<protein>
    <submittedName>
        <fullName evidence="2">NIF family HAD-type phosphatase</fullName>
    </submittedName>
</protein>
<dbReference type="InterPro" id="IPR023214">
    <property type="entry name" value="HAD_sf"/>
</dbReference>
<evidence type="ECO:0000313" key="2">
    <source>
        <dbReference type="EMBL" id="MFG6459801.1"/>
    </source>
</evidence>
<proteinExistence type="predicted"/>
<dbReference type="Pfam" id="PF03031">
    <property type="entry name" value="NIF"/>
    <property type="match status" value="1"/>
</dbReference>
<name>A0ABW7GCX0_9BURK</name>
<evidence type="ECO:0000259" key="1">
    <source>
        <dbReference type="Pfam" id="PF03031"/>
    </source>
</evidence>
<dbReference type="InterPro" id="IPR004274">
    <property type="entry name" value="FCP1_dom"/>
</dbReference>
<dbReference type="RefSeq" id="WP_394492186.1">
    <property type="nucleotide sequence ID" value="NZ_JBIGIA010000032.1"/>
</dbReference>
<keyword evidence="3" id="KW-1185">Reference proteome</keyword>
<organism evidence="2 3">
    <name type="scientific">Pelomonas nitida</name>
    <dbReference type="NCBI Taxonomy" id="3299027"/>
    <lineage>
        <taxon>Bacteria</taxon>
        <taxon>Pseudomonadati</taxon>
        <taxon>Pseudomonadota</taxon>
        <taxon>Betaproteobacteria</taxon>
        <taxon>Burkholderiales</taxon>
        <taxon>Sphaerotilaceae</taxon>
        <taxon>Roseateles</taxon>
    </lineage>
</organism>
<feature type="domain" description="FCP1 homology" evidence="1">
    <location>
        <begin position="249"/>
        <end position="369"/>
    </location>
</feature>
<dbReference type="Gene3D" id="3.40.50.1000">
    <property type="entry name" value="HAD superfamily/HAD-like"/>
    <property type="match status" value="1"/>
</dbReference>
<dbReference type="Proteomes" id="UP001606305">
    <property type="component" value="Unassembled WGS sequence"/>
</dbReference>
<accession>A0ABW7GCX0</accession>
<dbReference type="SUPFAM" id="SSF56784">
    <property type="entry name" value="HAD-like"/>
    <property type="match status" value="1"/>
</dbReference>
<gene>
    <name evidence="2" type="ORF">ACG00X_23495</name>
</gene>
<sequence>MTEQLDNPGVCVAGADSSIDVLYLGIGGVLHPRESMYRWTRGRASSEDGHEPYECIPLLTDLLNGWPGVRIVLTSIRPQEHRLPVILEALGPGLAPRVIGNTFEDLTSKARFGQLQRHVSDLDYVRMSNALVVEKHLAWLRPRAWVGVDAEARGWTDSELACNVVITPPLSGLIDAEAAAKLAGLLAHQFGPPIESLPTEWPGRRATPRADPYLARRFAAAARAKGSAVPRPRVLALGLEGTLFSMVGGALVGRPHLFSFLQSSVQLFERIVVFPEDHDQFRAVAKALARQGDVPAWFPQVDRIAWDGKAKNLERAGVFELREALLVEDKPGYVFPGQEEQWVGLNTFVGSQRDQELVRVYQLLESVVQPEPGRAEE</sequence>